<evidence type="ECO:0000256" key="2">
    <source>
        <dbReference type="ARBA" id="ARBA00022777"/>
    </source>
</evidence>
<evidence type="ECO:0000256" key="3">
    <source>
        <dbReference type="ARBA" id="ARBA00023012"/>
    </source>
</evidence>
<keyword evidence="4" id="KW-0812">Transmembrane</keyword>
<keyword evidence="3" id="KW-0902">Two-component regulatory system</keyword>
<feature type="transmembrane region" description="Helical" evidence="4">
    <location>
        <begin position="48"/>
        <end position="69"/>
    </location>
</feature>
<proteinExistence type="predicted"/>
<dbReference type="Gene3D" id="3.30.565.10">
    <property type="entry name" value="Histidine kinase-like ATPase, C-terminal domain"/>
    <property type="match status" value="1"/>
</dbReference>
<evidence type="ECO:0000313" key="7">
    <source>
        <dbReference type="Proteomes" id="UP001348641"/>
    </source>
</evidence>
<dbReference type="PANTHER" id="PTHR24421">
    <property type="entry name" value="NITRATE/NITRITE SENSOR PROTEIN NARX-RELATED"/>
    <property type="match status" value="1"/>
</dbReference>
<dbReference type="Gene3D" id="1.20.5.1930">
    <property type="match status" value="1"/>
</dbReference>
<evidence type="ECO:0000313" key="6">
    <source>
        <dbReference type="EMBL" id="MEE2053753.1"/>
    </source>
</evidence>
<protein>
    <submittedName>
        <fullName evidence="6">Histidine kinase</fullName>
    </submittedName>
</protein>
<feature type="transmembrane region" description="Helical" evidence="4">
    <location>
        <begin position="81"/>
        <end position="103"/>
    </location>
</feature>
<dbReference type="EMBL" id="JAUUCC010000081">
    <property type="protein sequence ID" value="MEE2053753.1"/>
    <property type="molecule type" value="Genomic_DNA"/>
</dbReference>
<name>A0ABU7KWR7_9ACTN</name>
<organism evidence="6 7">
    <name type="scientific">Nocardiopsis tropica</name>
    <dbReference type="NCBI Taxonomy" id="109330"/>
    <lineage>
        <taxon>Bacteria</taxon>
        <taxon>Bacillati</taxon>
        <taxon>Actinomycetota</taxon>
        <taxon>Actinomycetes</taxon>
        <taxon>Streptosporangiales</taxon>
        <taxon>Nocardiopsidaceae</taxon>
        <taxon>Nocardiopsis</taxon>
    </lineage>
</organism>
<dbReference type="SUPFAM" id="SSF55874">
    <property type="entry name" value="ATPase domain of HSP90 chaperone/DNA topoisomerase II/histidine kinase"/>
    <property type="match status" value="1"/>
</dbReference>
<comment type="caution">
    <text evidence="6">The sequence shown here is derived from an EMBL/GenBank/DDBJ whole genome shotgun (WGS) entry which is preliminary data.</text>
</comment>
<keyword evidence="2 6" id="KW-0418">Kinase</keyword>
<feature type="transmembrane region" description="Helical" evidence="4">
    <location>
        <begin position="155"/>
        <end position="176"/>
    </location>
</feature>
<evidence type="ECO:0000259" key="5">
    <source>
        <dbReference type="Pfam" id="PF07730"/>
    </source>
</evidence>
<evidence type="ECO:0000256" key="4">
    <source>
        <dbReference type="SAM" id="Phobius"/>
    </source>
</evidence>
<sequence>MSDLPLVGARRFEAYMRWSTYFAVSIPFGTLLRSAIEADGLTGAPLAALVTALVLSVVLFAGNILVVNWSIDTLVGRERRLLTGGVVAWALVLVALVSVTFLIPLPAMGMTVAAAIGSVAASFVPVLDARRVLLLNIAAVVLSVPLVGVEDIVLVLVGAVVISFAMWACWSCSWMLRVLLELQKAHEVRAELALANQRLRISRDLHDVFGRTLATIALKSSLASELVLRGQDERAARELGEVRRLAEEAGTEVRHVVRGELRTTWDSELAGARSLLESAGIRCTVTGDPVPEGHAEDLAWVVREGVTNVLRHSAAAQVTLATAVEGGQVHLTIANDGAGSEGSGEAGDGGGTGLRAMSERIGALGGEVTARRDGDWFLLDAMIPLPEEGTA</sequence>
<dbReference type="InterPro" id="IPR036890">
    <property type="entry name" value="HATPase_C_sf"/>
</dbReference>
<feature type="transmembrane region" description="Helical" evidence="4">
    <location>
        <begin position="18"/>
        <end position="36"/>
    </location>
</feature>
<gene>
    <name evidence="6" type="ORF">Q8A49_24950</name>
</gene>
<dbReference type="InterPro" id="IPR050482">
    <property type="entry name" value="Sensor_HK_TwoCompSys"/>
</dbReference>
<feature type="domain" description="Signal transduction histidine kinase subgroup 3 dimerisation and phosphoacceptor" evidence="5">
    <location>
        <begin position="198"/>
        <end position="259"/>
    </location>
</feature>
<dbReference type="Pfam" id="PF07730">
    <property type="entry name" value="HisKA_3"/>
    <property type="match status" value="1"/>
</dbReference>
<feature type="transmembrane region" description="Helical" evidence="4">
    <location>
        <begin position="109"/>
        <end position="127"/>
    </location>
</feature>
<dbReference type="RefSeq" id="WP_330160680.1">
    <property type="nucleotide sequence ID" value="NZ_BAAAJA010000017.1"/>
</dbReference>
<dbReference type="PANTHER" id="PTHR24421:SF63">
    <property type="entry name" value="SENSOR HISTIDINE KINASE DESK"/>
    <property type="match status" value="1"/>
</dbReference>
<dbReference type="GO" id="GO:0016301">
    <property type="term" value="F:kinase activity"/>
    <property type="evidence" value="ECO:0007669"/>
    <property type="project" value="UniProtKB-KW"/>
</dbReference>
<dbReference type="InterPro" id="IPR011712">
    <property type="entry name" value="Sig_transdc_His_kin_sub3_dim/P"/>
</dbReference>
<dbReference type="Proteomes" id="UP001348641">
    <property type="component" value="Unassembled WGS sequence"/>
</dbReference>
<keyword evidence="4" id="KW-1133">Transmembrane helix</keyword>
<evidence type="ECO:0000256" key="1">
    <source>
        <dbReference type="ARBA" id="ARBA00022679"/>
    </source>
</evidence>
<keyword evidence="4" id="KW-0472">Membrane</keyword>
<reference evidence="6 7" key="1">
    <citation type="submission" date="2023-07" db="EMBL/GenBank/DDBJ databases">
        <authorList>
            <person name="Girao M."/>
            <person name="Carvalho M.F."/>
        </authorList>
    </citation>
    <scope>NUCLEOTIDE SEQUENCE [LARGE SCALE GENOMIC DNA]</scope>
    <source>
        <strain evidence="6 7">66/93</strain>
    </source>
</reference>
<accession>A0ABU7KWR7</accession>
<feature type="transmembrane region" description="Helical" evidence="4">
    <location>
        <begin position="132"/>
        <end position="149"/>
    </location>
</feature>
<keyword evidence="1" id="KW-0808">Transferase</keyword>